<keyword evidence="2" id="KW-1185">Reference proteome</keyword>
<dbReference type="EMBL" id="FOVI01000018">
    <property type="protein sequence ID" value="SFO04555.1"/>
    <property type="molecule type" value="Genomic_DNA"/>
</dbReference>
<dbReference type="STRING" id="913024.SAMN05421741_11816"/>
<reference evidence="2" key="1">
    <citation type="submission" date="2016-10" db="EMBL/GenBank/DDBJ databases">
        <authorList>
            <person name="Varghese N."/>
            <person name="Submissions S."/>
        </authorList>
    </citation>
    <scope>NUCLEOTIDE SEQUENCE [LARGE SCALE GENOMIC DNA]</scope>
    <source>
        <strain evidence="2">DS-12</strain>
    </source>
</reference>
<dbReference type="AlphaFoldDB" id="A0A1I5DZ61"/>
<evidence type="ECO:0000313" key="1">
    <source>
        <dbReference type="EMBL" id="SFO04555.1"/>
    </source>
</evidence>
<dbReference type="Proteomes" id="UP000199036">
    <property type="component" value="Unassembled WGS sequence"/>
</dbReference>
<dbReference type="OrthoDB" id="9113831at2"/>
<dbReference type="RefSeq" id="WP_091524577.1">
    <property type="nucleotide sequence ID" value="NZ_FOVI01000018.1"/>
</dbReference>
<protein>
    <submittedName>
        <fullName evidence="1">Uncharacterized protein</fullName>
    </submittedName>
</protein>
<sequence>MNDFITRLFAEMAELISVISTKLNWLYANKADTTALNDFVKKDGSVPMTGRFDLADNQGAFFTNNWIFKHDTILGGFNLVRLTVLDGVIFAKDSNNFVGIHTTDPQAELHINGNAIVDDATANNHAVNLGQVNGFLANKLEANDLDGFVYDVTYNSANHQITFYQQNEPNIVIDLPIEQLIKGVQLVGDDLVFTFEDGSTVTVPLNTLLVGVVKSVNGLTPNSQGEIILNITDIPGLSSALAAKANVNGNNLTNIADWRTNLGVYSTTQVDGFLANKANTTGTYLGFISGDSKQWNGQNYTNVELQAEPYYFLGYDAVNNTWKPITSQYASIGLSNYLAQIDGGNLTNIANWQNVLGVGSWNQYDGSTTAQTPTFVLMYDSSVNLWRPAGANTLGNFLSLGSYAQLSQVYTQAQVNTLLNDKVDKVAGKQLSTEDYTSAEKTKLAGIAAGAEVNVNADWNATSGDAQILNKPTIPSAPNNGTITYTGVGSITGGGTSSADQSNDTDYEFDLTQQTKDEIQVGIDAGSKIESLFGGLSTYFKDTDVSGGGNFPTNEAFFNLFDPGSASVTVGVGDHSIDGARLVLQSHGTNTVNYTGNFIYQNSAVGTVPLENGRKVEFVWSAAVGKYKEVLTT</sequence>
<evidence type="ECO:0000313" key="2">
    <source>
        <dbReference type="Proteomes" id="UP000199036"/>
    </source>
</evidence>
<gene>
    <name evidence="1" type="ORF">SAMN05421741_11816</name>
</gene>
<accession>A0A1I5DZ61</accession>
<proteinExistence type="predicted"/>
<organism evidence="1 2">
    <name type="scientific">Paenimyroides ummariense</name>
    <dbReference type="NCBI Taxonomy" id="913024"/>
    <lineage>
        <taxon>Bacteria</taxon>
        <taxon>Pseudomonadati</taxon>
        <taxon>Bacteroidota</taxon>
        <taxon>Flavobacteriia</taxon>
        <taxon>Flavobacteriales</taxon>
        <taxon>Flavobacteriaceae</taxon>
        <taxon>Paenimyroides</taxon>
    </lineage>
</organism>
<name>A0A1I5DZ61_9FLAO</name>